<keyword evidence="2" id="KW-0106">Calcium</keyword>
<dbReference type="PROSITE" id="PS50004">
    <property type="entry name" value="C2"/>
    <property type="match status" value="1"/>
</dbReference>
<feature type="compositionally biased region" description="Pro residues" evidence="3">
    <location>
        <begin position="480"/>
        <end position="504"/>
    </location>
</feature>
<dbReference type="CDD" id="cd08681">
    <property type="entry name" value="C2_fungal_Inn1p-like"/>
    <property type="match status" value="1"/>
</dbReference>
<feature type="domain" description="C2" evidence="4">
    <location>
        <begin position="1"/>
        <end position="142"/>
    </location>
</feature>
<evidence type="ECO:0000256" key="1">
    <source>
        <dbReference type="ARBA" id="ARBA00022723"/>
    </source>
</evidence>
<dbReference type="GO" id="GO:0046872">
    <property type="term" value="F:metal ion binding"/>
    <property type="evidence" value="ECO:0007669"/>
    <property type="project" value="UniProtKB-KW"/>
</dbReference>
<feature type="compositionally biased region" description="Polar residues" evidence="3">
    <location>
        <begin position="681"/>
        <end position="690"/>
    </location>
</feature>
<dbReference type="InterPro" id="IPR037791">
    <property type="entry name" value="C2_fungal_Inn1"/>
</dbReference>
<evidence type="ECO:0000313" key="6">
    <source>
        <dbReference type="Proteomes" id="UP000305067"/>
    </source>
</evidence>
<feature type="compositionally biased region" description="Polar residues" evidence="3">
    <location>
        <begin position="408"/>
        <end position="417"/>
    </location>
</feature>
<evidence type="ECO:0000256" key="2">
    <source>
        <dbReference type="ARBA" id="ARBA00022837"/>
    </source>
</evidence>
<dbReference type="PANTHER" id="PTHR46502:SF2">
    <property type="entry name" value="16 KDA PHLOEM PROTEIN 2"/>
    <property type="match status" value="1"/>
</dbReference>
<accession>A0A5C3QQE6</accession>
<feature type="region of interest" description="Disordered" evidence="3">
    <location>
        <begin position="164"/>
        <end position="232"/>
    </location>
</feature>
<dbReference type="STRING" id="1884261.A0A5C3QQE6"/>
<dbReference type="Gene3D" id="2.60.40.150">
    <property type="entry name" value="C2 domain"/>
    <property type="match status" value="1"/>
</dbReference>
<feature type="region of interest" description="Disordered" evidence="3">
    <location>
        <begin position="265"/>
        <end position="730"/>
    </location>
</feature>
<organism evidence="5 6">
    <name type="scientific">Pterulicium gracile</name>
    <dbReference type="NCBI Taxonomy" id="1884261"/>
    <lineage>
        <taxon>Eukaryota</taxon>
        <taxon>Fungi</taxon>
        <taxon>Dikarya</taxon>
        <taxon>Basidiomycota</taxon>
        <taxon>Agaricomycotina</taxon>
        <taxon>Agaricomycetes</taxon>
        <taxon>Agaricomycetidae</taxon>
        <taxon>Agaricales</taxon>
        <taxon>Pleurotineae</taxon>
        <taxon>Pterulaceae</taxon>
        <taxon>Pterulicium</taxon>
    </lineage>
</organism>
<dbReference type="Proteomes" id="UP000305067">
    <property type="component" value="Unassembled WGS sequence"/>
</dbReference>
<feature type="compositionally biased region" description="Polar residues" evidence="3">
    <location>
        <begin position="285"/>
        <end position="303"/>
    </location>
</feature>
<evidence type="ECO:0000256" key="3">
    <source>
        <dbReference type="SAM" id="MobiDB-lite"/>
    </source>
</evidence>
<evidence type="ECO:0000313" key="5">
    <source>
        <dbReference type="EMBL" id="TFL00564.1"/>
    </source>
</evidence>
<dbReference type="InterPro" id="IPR035892">
    <property type="entry name" value="C2_domain_sf"/>
</dbReference>
<proteinExistence type="predicted"/>
<feature type="compositionally biased region" description="Low complexity" evidence="3">
    <location>
        <begin position="449"/>
        <end position="471"/>
    </location>
</feature>
<protein>
    <recommendedName>
        <fullName evidence="4">C2 domain-containing protein</fullName>
    </recommendedName>
</protein>
<gene>
    <name evidence="5" type="ORF">BDV98DRAFT_569216</name>
</gene>
<dbReference type="SUPFAM" id="SSF49562">
    <property type="entry name" value="C2 domain (Calcium/lipid-binding domain, CaLB)"/>
    <property type="match status" value="1"/>
</dbReference>
<feature type="compositionally biased region" description="Low complexity" evidence="3">
    <location>
        <begin position="218"/>
        <end position="231"/>
    </location>
</feature>
<keyword evidence="6" id="KW-1185">Reference proteome</keyword>
<dbReference type="PANTHER" id="PTHR46502">
    <property type="entry name" value="C2 DOMAIN-CONTAINING"/>
    <property type="match status" value="1"/>
</dbReference>
<dbReference type="InterPro" id="IPR000008">
    <property type="entry name" value="C2_dom"/>
</dbReference>
<dbReference type="EMBL" id="ML178828">
    <property type="protein sequence ID" value="TFL00564.1"/>
    <property type="molecule type" value="Genomic_DNA"/>
</dbReference>
<keyword evidence="1" id="KW-0479">Metal-binding</keyword>
<dbReference type="AlphaFoldDB" id="A0A5C3QQE6"/>
<reference evidence="5 6" key="1">
    <citation type="journal article" date="2019" name="Nat. Ecol. Evol.">
        <title>Megaphylogeny resolves global patterns of mushroom evolution.</title>
        <authorList>
            <person name="Varga T."/>
            <person name="Krizsan K."/>
            <person name="Foldi C."/>
            <person name="Dima B."/>
            <person name="Sanchez-Garcia M."/>
            <person name="Sanchez-Ramirez S."/>
            <person name="Szollosi G.J."/>
            <person name="Szarkandi J.G."/>
            <person name="Papp V."/>
            <person name="Albert L."/>
            <person name="Andreopoulos W."/>
            <person name="Angelini C."/>
            <person name="Antonin V."/>
            <person name="Barry K.W."/>
            <person name="Bougher N.L."/>
            <person name="Buchanan P."/>
            <person name="Buyck B."/>
            <person name="Bense V."/>
            <person name="Catcheside P."/>
            <person name="Chovatia M."/>
            <person name="Cooper J."/>
            <person name="Damon W."/>
            <person name="Desjardin D."/>
            <person name="Finy P."/>
            <person name="Geml J."/>
            <person name="Haridas S."/>
            <person name="Hughes K."/>
            <person name="Justo A."/>
            <person name="Karasinski D."/>
            <person name="Kautmanova I."/>
            <person name="Kiss B."/>
            <person name="Kocsube S."/>
            <person name="Kotiranta H."/>
            <person name="LaButti K.M."/>
            <person name="Lechner B.E."/>
            <person name="Liimatainen K."/>
            <person name="Lipzen A."/>
            <person name="Lukacs Z."/>
            <person name="Mihaltcheva S."/>
            <person name="Morgado L.N."/>
            <person name="Niskanen T."/>
            <person name="Noordeloos M.E."/>
            <person name="Ohm R.A."/>
            <person name="Ortiz-Santana B."/>
            <person name="Ovrebo C."/>
            <person name="Racz N."/>
            <person name="Riley R."/>
            <person name="Savchenko A."/>
            <person name="Shiryaev A."/>
            <person name="Soop K."/>
            <person name="Spirin V."/>
            <person name="Szebenyi C."/>
            <person name="Tomsovsky M."/>
            <person name="Tulloss R.E."/>
            <person name="Uehling J."/>
            <person name="Grigoriev I.V."/>
            <person name="Vagvolgyi C."/>
            <person name="Papp T."/>
            <person name="Martin F.M."/>
            <person name="Miettinen O."/>
            <person name="Hibbett D.S."/>
            <person name="Nagy L.G."/>
        </authorList>
    </citation>
    <scope>NUCLEOTIDE SEQUENCE [LARGE SCALE GENOMIC DNA]</scope>
    <source>
        <strain evidence="5 6">CBS 309.79</strain>
    </source>
</reference>
<dbReference type="Pfam" id="PF00168">
    <property type="entry name" value="C2"/>
    <property type="match status" value="1"/>
</dbReference>
<name>A0A5C3QQE6_9AGAR</name>
<evidence type="ECO:0000259" key="4">
    <source>
        <dbReference type="PROSITE" id="PS50004"/>
    </source>
</evidence>
<dbReference type="OrthoDB" id="270970at2759"/>
<sequence>MSSTPTSQPIGTLVAVVLKARNLPNKRHIGKQSPYCALNFNGEKQRTKAIKKGGQHPEWDEEVRFSIYAADVNDDFEIVPHPNGSAPPPPPKEDTKGPRKVKGGTQMKLHCFADDPREPEVIGETVVDISEVLTTGETDEWFPLMYKEKYAGEVYLELTYFSSEHPPEKKKAPNPVSAIPQYGGSGSFVPFDDEEGAPQNGTYTALHPAPSRGHFQQPSDPSSSSSRPSSSVAQLGLLYAPAYETRPRGYSMENLTNEFGEMGVLGNLRDNLPVPAGEQHPHGWPQSQSLSSIAPAPQGSSFDTAYYHHTGQSQDPVPSSFRGRSVSPMPAHEREPPQVSNPLTRRSTRYSLPAASSGFMPLSSRASEPSGFLPQHTGFSARVPSGFTPPTAMPLPSSTPAPHAYSAIQHSSSLSTLPQPPGGMAYPSQGSLPHPPGAIPQSYSFQGLPPAHSSSLSSLPQSHSYQYYPPYTSVHSSTLPQPPAPPGTLPPPASQYLPNPTPSPPRDHSPLHNTAQPPNGGSRPLPPQPPNPGHFLHSYSAPPAPSTATEYLPRSGSYEQYHTGYDSPSRRPPSAFASVPPPPPLPDYAGEEPNHHPSFEIPHPPRHAHSVDDAGHLSSFTTHPSPLPDPRQSGRRQSSLPQPPVGPGQYHRVSNAYQSIPPPPPVDYQQQSGYPLPQPPSSTQHSNVKQHQFGGHYEAQPQYETSYDQGYPPWPNHMNNAPPHGQAAWG</sequence>
<feature type="region of interest" description="Disordered" evidence="3">
    <location>
        <begin position="76"/>
        <end position="103"/>
    </location>
</feature>
<dbReference type="SMART" id="SM00239">
    <property type="entry name" value="C2"/>
    <property type="match status" value="1"/>
</dbReference>